<evidence type="ECO:0000256" key="2">
    <source>
        <dbReference type="ARBA" id="ARBA00022692"/>
    </source>
</evidence>
<protein>
    <submittedName>
        <fullName evidence="8">TonB family protein</fullName>
    </submittedName>
</protein>
<dbReference type="Proteomes" id="UP000520513">
    <property type="component" value="Unassembled WGS sequence"/>
</dbReference>
<dbReference type="Proteomes" id="UP000534677">
    <property type="component" value="Unassembled WGS sequence"/>
</dbReference>
<organism evidence="8 9">
    <name type="scientific">Pseudomonas cremoris</name>
    <dbReference type="NCBI Taxonomy" id="2724178"/>
    <lineage>
        <taxon>Bacteria</taxon>
        <taxon>Pseudomonadati</taxon>
        <taxon>Pseudomonadota</taxon>
        <taxon>Gammaproteobacteria</taxon>
        <taxon>Pseudomonadales</taxon>
        <taxon>Pseudomonadaceae</taxon>
        <taxon>Pseudomonas</taxon>
    </lineage>
</organism>
<dbReference type="NCBIfam" id="TIGR01352">
    <property type="entry name" value="tonB_Cterm"/>
    <property type="match status" value="1"/>
</dbReference>
<evidence type="ECO:0000313" key="10">
    <source>
        <dbReference type="Proteomes" id="UP000534677"/>
    </source>
</evidence>
<dbReference type="RefSeq" id="WP_185704419.1">
    <property type="nucleotide sequence ID" value="NZ_JAAXCY010000002.1"/>
</dbReference>
<dbReference type="GO" id="GO:0016020">
    <property type="term" value="C:membrane"/>
    <property type="evidence" value="ECO:0007669"/>
    <property type="project" value="UniProtKB-SubCell"/>
</dbReference>
<dbReference type="SUPFAM" id="SSF74653">
    <property type="entry name" value="TolA/TonB C-terminal domain"/>
    <property type="match status" value="1"/>
</dbReference>
<feature type="signal peptide" evidence="5">
    <location>
        <begin position="1"/>
        <end position="18"/>
    </location>
</feature>
<keyword evidence="10" id="KW-1185">Reference proteome</keyword>
<evidence type="ECO:0000256" key="1">
    <source>
        <dbReference type="ARBA" id="ARBA00004167"/>
    </source>
</evidence>
<feature type="chain" id="PRO_5030658992" evidence="5">
    <location>
        <begin position="19"/>
        <end position="208"/>
    </location>
</feature>
<evidence type="ECO:0000256" key="5">
    <source>
        <dbReference type="SAM" id="SignalP"/>
    </source>
</evidence>
<reference evidence="9 10" key="1">
    <citation type="submission" date="2020-04" db="EMBL/GenBank/DDBJ databases">
        <title>Pseudomonas crami sp. nov., a novel proteolytic bacterial species isolated from cream.</title>
        <authorList>
            <person name="Hofmann K."/>
            <person name="Woller A."/>
            <person name="Huptas C."/>
            <person name="Wenning M."/>
            <person name="Scherer S."/>
            <person name="Doll E.V."/>
        </authorList>
    </citation>
    <scope>NUCLEOTIDE SEQUENCE [LARGE SCALE GENOMIC DNA]</scope>
    <source>
        <strain evidence="7 10">WS 5096</strain>
        <strain evidence="8 9">WS 5106</strain>
    </source>
</reference>
<keyword evidence="4" id="KW-0472">Membrane</keyword>
<evidence type="ECO:0000313" key="7">
    <source>
        <dbReference type="EMBL" id="MBC2380035.1"/>
    </source>
</evidence>
<keyword evidence="2" id="KW-0812">Transmembrane</keyword>
<dbReference type="Pfam" id="PF03544">
    <property type="entry name" value="TonB_C"/>
    <property type="match status" value="1"/>
</dbReference>
<evidence type="ECO:0000256" key="3">
    <source>
        <dbReference type="ARBA" id="ARBA00022989"/>
    </source>
</evidence>
<comment type="caution">
    <text evidence="8">The sequence shown here is derived from an EMBL/GenBank/DDBJ whole genome shotgun (WGS) entry which is preliminary data.</text>
</comment>
<proteinExistence type="predicted"/>
<keyword evidence="3" id="KW-1133">Transmembrane helix</keyword>
<evidence type="ECO:0000256" key="4">
    <source>
        <dbReference type="ARBA" id="ARBA00023136"/>
    </source>
</evidence>
<comment type="subcellular location">
    <subcellularLocation>
        <location evidence="1">Membrane</location>
        <topology evidence="1">Single-pass membrane protein</topology>
    </subcellularLocation>
</comment>
<sequence length="208" mass="22957">MRFVVLAAAIFLSTTAFAEFAPEAVSMPKPRYPQSVSGVQGHARISLKIHSDGTVSDVKALSATKPQFGEAAVKAVEQWRFKPWTVSADRPAVIDAHNDMIFSPVPENGEPVQLTFTQTTYQSCSALNDEVSQFRRDHPTRPLIAMKSFAITRVAVMFSAFSGKSDYDAALTMADKLENALPEIVRKCQARPKATYADYLPRGVRLYL</sequence>
<evidence type="ECO:0000259" key="6">
    <source>
        <dbReference type="Pfam" id="PF03544"/>
    </source>
</evidence>
<dbReference type="InterPro" id="IPR037682">
    <property type="entry name" value="TonB_C"/>
</dbReference>
<gene>
    <name evidence="7" type="ORF">HF209_03695</name>
    <name evidence="8" type="ORF">HF257_06605</name>
</gene>
<dbReference type="GO" id="GO:0055085">
    <property type="term" value="P:transmembrane transport"/>
    <property type="evidence" value="ECO:0007669"/>
    <property type="project" value="InterPro"/>
</dbReference>
<accession>A0A7X1DXS0</accession>
<evidence type="ECO:0000313" key="9">
    <source>
        <dbReference type="Proteomes" id="UP000520513"/>
    </source>
</evidence>
<keyword evidence="5" id="KW-0732">Signal</keyword>
<evidence type="ECO:0000313" key="8">
    <source>
        <dbReference type="EMBL" id="MBC2405666.1"/>
    </source>
</evidence>
<dbReference type="InterPro" id="IPR006260">
    <property type="entry name" value="TonB/TolA_C"/>
</dbReference>
<dbReference type="EMBL" id="JAAXCZ010000002">
    <property type="protein sequence ID" value="MBC2380035.1"/>
    <property type="molecule type" value="Genomic_DNA"/>
</dbReference>
<dbReference type="Gene3D" id="3.30.2420.10">
    <property type="entry name" value="TonB"/>
    <property type="match status" value="1"/>
</dbReference>
<dbReference type="EMBL" id="JAAXCY010000002">
    <property type="protein sequence ID" value="MBC2405666.1"/>
    <property type="molecule type" value="Genomic_DNA"/>
</dbReference>
<dbReference type="AlphaFoldDB" id="A0A7X1DXS0"/>
<name>A0A7X1DXS0_9PSED</name>
<feature type="domain" description="TonB C-terminal" evidence="6">
    <location>
        <begin position="29"/>
        <end position="84"/>
    </location>
</feature>